<protein>
    <submittedName>
        <fullName evidence="5">Helix-turn-helix transcriptional regulator</fullName>
    </submittedName>
</protein>
<dbReference type="InterPro" id="IPR002577">
    <property type="entry name" value="HTH_HxlR"/>
</dbReference>
<dbReference type="PROSITE" id="PS51118">
    <property type="entry name" value="HTH_HXLR"/>
    <property type="match status" value="1"/>
</dbReference>
<dbReference type="AlphaFoldDB" id="A0A5Q6RK11"/>
<feature type="domain" description="HTH hxlR-type" evidence="4">
    <location>
        <begin position="11"/>
        <end position="108"/>
    </location>
</feature>
<dbReference type="PANTHER" id="PTHR33204:SF17">
    <property type="entry name" value="TRANSCRIPTIONAL REGULATORY PROTEIN"/>
    <property type="match status" value="1"/>
</dbReference>
<dbReference type="SUPFAM" id="SSF46785">
    <property type="entry name" value="Winged helix' DNA-binding domain"/>
    <property type="match status" value="1"/>
</dbReference>
<dbReference type="Pfam" id="PF01638">
    <property type="entry name" value="HxlR"/>
    <property type="match status" value="1"/>
</dbReference>
<evidence type="ECO:0000256" key="2">
    <source>
        <dbReference type="ARBA" id="ARBA00023125"/>
    </source>
</evidence>
<evidence type="ECO:0000313" key="5">
    <source>
        <dbReference type="EMBL" id="KAA1418341.1"/>
    </source>
</evidence>
<sequence length="173" mass="19334">MRRVDLSDAECPIARGAGELGDWWSLLILRDALDGIRRFDEFAADLPISPAMLTRRLRTLVDSGLLERRRYSEHPQRFEYVLTPRGRAAQVVVVALLAWGNDQLPPQERAVVLADRDTGREVEPVLVDAVTGTPLKDIRLAAVPGPAASEAMLDRFTTLNARRARRRRDRGAA</sequence>
<evidence type="ECO:0000256" key="1">
    <source>
        <dbReference type="ARBA" id="ARBA00023015"/>
    </source>
</evidence>
<organism evidence="5 6">
    <name type="scientific">Mumia zhuanghuii</name>
    <dbReference type="NCBI Taxonomy" id="2585211"/>
    <lineage>
        <taxon>Bacteria</taxon>
        <taxon>Bacillati</taxon>
        <taxon>Actinomycetota</taxon>
        <taxon>Actinomycetes</taxon>
        <taxon>Propionibacteriales</taxon>
        <taxon>Nocardioidaceae</taxon>
        <taxon>Mumia</taxon>
    </lineage>
</organism>
<evidence type="ECO:0000259" key="4">
    <source>
        <dbReference type="PROSITE" id="PS51118"/>
    </source>
</evidence>
<keyword evidence="3" id="KW-0804">Transcription</keyword>
<dbReference type="Gene3D" id="1.10.10.10">
    <property type="entry name" value="Winged helix-like DNA-binding domain superfamily/Winged helix DNA-binding domain"/>
    <property type="match status" value="1"/>
</dbReference>
<evidence type="ECO:0000313" key="6">
    <source>
        <dbReference type="Proteomes" id="UP000307768"/>
    </source>
</evidence>
<dbReference type="GO" id="GO:0003677">
    <property type="term" value="F:DNA binding"/>
    <property type="evidence" value="ECO:0007669"/>
    <property type="project" value="UniProtKB-KW"/>
</dbReference>
<dbReference type="Proteomes" id="UP000307768">
    <property type="component" value="Unassembled WGS sequence"/>
</dbReference>
<proteinExistence type="predicted"/>
<accession>A0A5Q6RK11</accession>
<dbReference type="RefSeq" id="WP_149771630.1">
    <property type="nucleotide sequence ID" value="NZ_VDFQ02000007.1"/>
</dbReference>
<dbReference type="EMBL" id="VDFQ02000007">
    <property type="protein sequence ID" value="KAA1418341.1"/>
    <property type="molecule type" value="Genomic_DNA"/>
</dbReference>
<gene>
    <name evidence="5" type="ORF">FE697_021200</name>
</gene>
<reference evidence="5 6" key="1">
    <citation type="submission" date="2019-09" db="EMBL/GenBank/DDBJ databases">
        <title>Mumia zhuanghuii sp. nov. isolated from the intestinal contents of plateau pika (Ochotona curzoniae) in the Qinghai-Tibet plateau of China.</title>
        <authorList>
            <person name="Tian Z."/>
        </authorList>
    </citation>
    <scope>NUCLEOTIDE SEQUENCE [LARGE SCALE GENOMIC DNA]</scope>
    <source>
        <strain evidence="6">350</strain>
    </source>
</reference>
<dbReference type="InterPro" id="IPR036390">
    <property type="entry name" value="WH_DNA-bd_sf"/>
</dbReference>
<dbReference type="InterPro" id="IPR036388">
    <property type="entry name" value="WH-like_DNA-bd_sf"/>
</dbReference>
<keyword evidence="2" id="KW-0238">DNA-binding</keyword>
<evidence type="ECO:0000256" key="3">
    <source>
        <dbReference type="ARBA" id="ARBA00023163"/>
    </source>
</evidence>
<dbReference type="PANTHER" id="PTHR33204">
    <property type="entry name" value="TRANSCRIPTIONAL REGULATOR, MARR FAMILY"/>
    <property type="match status" value="1"/>
</dbReference>
<dbReference type="OrthoDB" id="9792527at2"/>
<comment type="caution">
    <text evidence="5">The sequence shown here is derived from an EMBL/GenBank/DDBJ whole genome shotgun (WGS) entry which is preliminary data.</text>
</comment>
<name>A0A5Q6RK11_9ACTN</name>
<keyword evidence="1" id="KW-0805">Transcription regulation</keyword>